<sequence length="917" mass="106034">MSNPLTGPQNKASQEIEKNVQIIACAGSGKTTTMVERIINLLKEPDINPKNVVAFTFTDKAANELKERAYKVVNEKLGNTTGLAEIYIGTIHGYCLNLLQEYSSEYTKYEIINEIQTKLFVDKTYNINGFKEIQYTDKQKNVSSLKRFIDTALYLEVVNTIREADILEIPHVSIPANILKAVKMYEQALDNNFYFDYTSILLKAIALIQNNNEVKEKVKNELNHLIIDEYQDVNPIQEKLINTIYSLKTNICVVGDDDQILYHWRGSKSENIVNFSNRYENVEKIELLENFRSSKGIVNTAALLINHNQDRLAKTMISANNQNYDKFDVLGNSFNSEKDEIDFIVRKIKQLIGVKFNDNPKEPGRGLSYSDIAILVYSVKKIPKYLIEQLSKENIKFVVEGMKNLFEASEIQASVNIFYFLADQYSLNDLLNDWSNQTFSVDKTSLDKAVQELISLKVKMESSAWEDFILQDIYKKFLEQVGIFNLDENEYDRTLYNFAKFTEVINDYETIHMRNSPINKVIGFCSFLKYAASDYYPEGWLSPSYRSTKGLKIMTFFQAKGLEFPVVIMPFLTQSFMFPPKKGGKNKWAIIGNILNKTEYESNDEDLRRLFYVGVTRSKKFLFMSQSPHPIGDGSRFYSKPAKAFIEILHSNYVNQDPNFDHSKLENAPVIDKINKDVINLDFSTLKDYFECSLRFKYSSIYGFIQPLSYRMGFGKSMHNMLEDLHKNFRDSKQSVDELVNVLIDKHFHIPYAARKLKDSMELRARRDMTNYIRLNRHKFNQIIYVEKQIEISLTDEVFVNGRIDLVRNTETNTTTIIDFKSDTSTQSDELIVDQLAIYALGYKKLTGLSPNYVESYTLENNYPKQITVNEALLENIEKKIMGVKESIELYQFQKVKDYGKDNPICKGCNFKDACLK</sequence>
<evidence type="ECO:0000256" key="13">
    <source>
        <dbReference type="ARBA" id="ARBA00034808"/>
    </source>
</evidence>
<evidence type="ECO:0000256" key="4">
    <source>
        <dbReference type="ARBA" id="ARBA00022763"/>
    </source>
</evidence>
<dbReference type="PANTHER" id="PTHR11070:SF2">
    <property type="entry name" value="ATP-DEPENDENT DNA HELICASE SRS2"/>
    <property type="match status" value="1"/>
</dbReference>
<dbReference type="Pfam" id="PF13361">
    <property type="entry name" value="UvrD_C"/>
    <property type="match status" value="2"/>
</dbReference>
<keyword evidence="19" id="KW-1185">Reference proteome</keyword>
<keyword evidence="8 15" id="KW-0067">ATP-binding</keyword>
<dbReference type="PROSITE" id="PS51198">
    <property type="entry name" value="UVRD_HELICASE_ATP_BIND"/>
    <property type="match status" value="1"/>
</dbReference>
<dbReference type="Gene3D" id="1.10.486.10">
    <property type="entry name" value="PCRA, domain 4"/>
    <property type="match status" value="1"/>
</dbReference>
<name>A0ABT9VYR1_9BACI</name>
<dbReference type="EMBL" id="JAUSTY010000007">
    <property type="protein sequence ID" value="MDQ0166134.1"/>
    <property type="molecule type" value="Genomic_DNA"/>
</dbReference>
<evidence type="ECO:0000256" key="2">
    <source>
        <dbReference type="ARBA" id="ARBA00022722"/>
    </source>
</evidence>
<dbReference type="InterPro" id="IPR013986">
    <property type="entry name" value="DExx_box_DNA_helicase_dom_sf"/>
</dbReference>
<comment type="catalytic activity">
    <reaction evidence="14">
        <text>ATP + H2O = ADP + phosphate + H(+)</text>
        <dbReference type="Rhea" id="RHEA:13065"/>
        <dbReference type="ChEBI" id="CHEBI:15377"/>
        <dbReference type="ChEBI" id="CHEBI:15378"/>
        <dbReference type="ChEBI" id="CHEBI:30616"/>
        <dbReference type="ChEBI" id="CHEBI:43474"/>
        <dbReference type="ChEBI" id="CHEBI:456216"/>
        <dbReference type="EC" id="5.6.2.4"/>
    </reaction>
</comment>
<evidence type="ECO:0000259" key="17">
    <source>
        <dbReference type="PROSITE" id="PS51217"/>
    </source>
</evidence>
<keyword evidence="10" id="KW-0234">DNA repair</keyword>
<reference evidence="18 19" key="1">
    <citation type="submission" date="2023-07" db="EMBL/GenBank/DDBJ databases">
        <title>Genomic Encyclopedia of Type Strains, Phase IV (KMG-IV): sequencing the most valuable type-strain genomes for metagenomic binning, comparative biology and taxonomic classification.</title>
        <authorList>
            <person name="Goeker M."/>
        </authorList>
    </citation>
    <scope>NUCLEOTIDE SEQUENCE [LARGE SCALE GENOMIC DNA]</scope>
    <source>
        <strain evidence="18 19">DSM 12751</strain>
    </source>
</reference>
<feature type="domain" description="UvrD-like helicase C-terminal" evidence="17">
    <location>
        <begin position="295"/>
        <end position="561"/>
    </location>
</feature>
<keyword evidence="7" id="KW-0269">Exonuclease</keyword>
<keyword evidence="3 15" id="KW-0547">Nucleotide-binding</keyword>
<evidence type="ECO:0000256" key="11">
    <source>
        <dbReference type="ARBA" id="ARBA00023235"/>
    </source>
</evidence>
<proteinExistence type="inferred from homology"/>
<keyword evidence="2" id="KW-0540">Nuclease</keyword>
<dbReference type="InterPro" id="IPR000212">
    <property type="entry name" value="DNA_helicase_UvrD/REP"/>
</dbReference>
<dbReference type="GO" id="GO:0003678">
    <property type="term" value="F:DNA helicase activity"/>
    <property type="evidence" value="ECO:0007669"/>
    <property type="project" value="UniProtKB-EC"/>
</dbReference>
<dbReference type="InterPro" id="IPR014016">
    <property type="entry name" value="UvrD-like_ATP-bd"/>
</dbReference>
<dbReference type="SUPFAM" id="SSF52980">
    <property type="entry name" value="Restriction endonuclease-like"/>
    <property type="match status" value="1"/>
</dbReference>
<dbReference type="SUPFAM" id="SSF52540">
    <property type="entry name" value="P-loop containing nucleoside triphosphate hydrolases"/>
    <property type="match status" value="1"/>
</dbReference>
<evidence type="ECO:0000256" key="6">
    <source>
        <dbReference type="ARBA" id="ARBA00022806"/>
    </source>
</evidence>
<evidence type="ECO:0000256" key="15">
    <source>
        <dbReference type="PROSITE-ProRule" id="PRU00560"/>
    </source>
</evidence>
<evidence type="ECO:0000313" key="19">
    <source>
        <dbReference type="Proteomes" id="UP001235840"/>
    </source>
</evidence>
<feature type="binding site" evidence="15">
    <location>
        <begin position="24"/>
        <end position="31"/>
    </location>
    <ligand>
        <name>ATP</name>
        <dbReference type="ChEBI" id="CHEBI:30616"/>
    </ligand>
</feature>
<evidence type="ECO:0000256" key="3">
    <source>
        <dbReference type="ARBA" id="ARBA00022741"/>
    </source>
</evidence>
<evidence type="ECO:0000256" key="10">
    <source>
        <dbReference type="ARBA" id="ARBA00023204"/>
    </source>
</evidence>
<dbReference type="InterPro" id="IPR011604">
    <property type="entry name" value="PDDEXK-like_dom_sf"/>
</dbReference>
<dbReference type="EC" id="5.6.2.4" evidence="13"/>
<comment type="similarity">
    <text evidence="1">Belongs to the helicase family. UvrD subfamily.</text>
</comment>
<keyword evidence="4" id="KW-0227">DNA damage</keyword>
<evidence type="ECO:0000256" key="9">
    <source>
        <dbReference type="ARBA" id="ARBA00023125"/>
    </source>
</evidence>
<dbReference type="Pfam" id="PF00580">
    <property type="entry name" value="UvrD-helicase"/>
    <property type="match status" value="1"/>
</dbReference>
<dbReference type="Gene3D" id="3.90.320.10">
    <property type="match status" value="1"/>
</dbReference>
<dbReference type="RefSeq" id="WP_307394113.1">
    <property type="nucleotide sequence ID" value="NZ_BAAADK010000048.1"/>
</dbReference>
<dbReference type="CDD" id="cd17932">
    <property type="entry name" value="DEXQc_UvrD"/>
    <property type="match status" value="1"/>
</dbReference>
<dbReference type="InterPro" id="IPR011335">
    <property type="entry name" value="Restrct_endonuc-II-like"/>
</dbReference>
<dbReference type="InterPro" id="IPR014017">
    <property type="entry name" value="DNA_helicase_UvrD-like_C"/>
</dbReference>
<evidence type="ECO:0000256" key="8">
    <source>
        <dbReference type="ARBA" id="ARBA00022840"/>
    </source>
</evidence>
<comment type="catalytic activity">
    <reaction evidence="12">
        <text>Couples ATP hydrolysis with the unwinding of duplex DNA by translocating in the 3'-5' direction.</text>
        <dbReference type="EC" id="5.6.2.4"/>
    </reaction>
</comment>
<keyword evidence="5 15" id="KW-0378">Hydrolase</keyword>
<gene>
    <name evidence="18" type="ORF">J2S11_002035</name>
</gene>
<dbReference type="Proteomes" id="UP001235840">
    <property type="component" value="Unassembled WGS sequence"/>
</dbReference>
<dbReference type="Gene3D" id="3.40.50.300">
    <property type="entry name" value="P-loop containing nucleotide triphosphate hydrolases"/>
    <property type="match status" value="3"/>
</dbReference>
<keyword evidence="6 15" id="KW-0347">Helicase</keyword>
<accession>A0ABT9VYR1</accession>
<organism evidence="18 19">
    <name type="scientific">Caldalkalibacillus horti</name>
    <dbReference type="NCBI Taxonomy" id="77523"/>
    <lineage>
        <taxon>Bacteria</taxon>
        <taxon>Bacillati</taxon>
        <taxon>Bacillota</taxon>
        <taxon>Bacilli</taxon>
        <taxon>Bacillales</taxon>
        <taxon>Bacillaceae</taxon>
        <taxon>Caldalkalibacillus</taxon>
    </lineage>
</organism>
<evidence type="ECO:0000313" key="18">
    <source>
        <dbReference type="EMBL" id="MDQ0166134.1"/>
    </source>
</evidence>
<protein>
    <recommendedName>
        <fullName evidence="13">DNA 3'-5' helicase</fullName>
        <ecNumber evidence="13">5.6.2.4</ecNumber>
    </recommendedName>
</protein>
<dbReference type="PROSITE" id="PS51217">
    <property type="entry name" value="UVRD_HELICASE_CTER"/>
    <property type="match status" value="1"/>
</dbReference>
<keyword evidence="11" id="KW-0413">Isomerase</keyword>
<dbReference type="Pfam" id="PF12705">
    <property type="entry name" value="PDDEXK_1"/>
    <property type="match status" value="1"/>
</dbReference>
<evidence type="ECO:0000256" key="12">
    <source>
        <dbReference type="ARBA" id="ARBA00034617"/>
    </source>
</evidence>
<evidence type="ECO:0000256" key="1">
    <source>
        <dbReference type="ARBA" id="ARBA00009922"/>
    </source>
</evidence>
<dbReference type="InterPro" id="IPR038726">
    <property type="entry name" value="PDDEXK_AddAB-type"/>
</dbReference>
<comment type="caution">
    <text evidence="18">The sequence shown here is derived from an EMBL/GenBank/DDBJ whole genome shotgun (WGS) entry which is preliminary data.</text>
</comment>
<evidence type="ECO:0000256" key="14">
    <source>
        <dbReference type="ARBA" id="ARBA00048988"/>
    </source>
</evidence>
<evidence type="ECO:0000256" key="7">
    <source>
        <dbReference type="ARBA" id="ARBA00022839"/>
    </source>
</evidence>
<dbReference type="InterPro" id="IPR027417">
    <property type="entry name" value="P-loop_NTPase"/>
</dbReference>
<dbReference type="PANTHER" id="PTHR11070">
    <property type="entry name" value="UVRD / RECB / PCRA DNA HELICASE FAMILY MEMBER"/>
    <property type="match status" value="1"/>
</dbReference>
<evidence type="ECO:0000259" key="16">
    <source>
        <dbReference type="PROSITE" id="PS51198"/>
    </source>
</evidence>
<evidence type="ECO:0000256" key="5">
    <source>
        <dbReference type="ARBA" id="ARBA00022801"/>
    </source>
</evidence>
<keyword evidence="9" id="KW-0238">DNA-binding</keyword>
<dbReference type="GO" id="GO:0016787">
    <property type="term" value="F:hydrolase activity"/>
    <property type="evidence" value="ECO:0007669"/>
    <property type="project" value="UniProtKB-KW"/>
</dbReference>
<dbReference type="Gene3D" id="1.10.10.160">
    <property type="match status" value="1"/>
</dbReference>
<feature type="domain" description="UvrD-like helicase ATP-binding" evidence="16">
    <location>
        <begin position="3"/>
        <end position="294"/>
    </location>
</feature>